<dbReference type="Gene3D" id="3.40.640.10">
    <property type="entry name" value="Type I PLP-dependent aspartate aminotransferase-like (Major domain)"/>
    <property type="match status" value="1"/>
</dbReference>
<dbReference type="PANTHER" id="PTHR30244:SF42">
    <property type="entry name" value="UDP-2-ACETAMIDO-2-DEOXY-3-OXO-D-GLUCURONATE AMINOTRANSFERASE"/>
    <property type="match status" value="1"/>
</dbReference>
<dbReference type="InterPro" id="IPR015421">
    <property type="entry name" value="PyrdxlP-dep_Trfase_major"/>
</dbReference>
<dbReference type="RefSeq" id="WP_349877955.1">
    <property type="nucleotide sequence ID" value="NZ_CP157974.1"/>
</dbReference>
<dbReference type="AlphaFoldDB" id="A0AAU7R038"/>
<gene>
    <name evidence="3" type="ORF">ABIH81_28470</name>
</gene>
<evidence type="ECO:0000313" key="3">
    <source>
        <dbReference type="EMBL" id="XBT81524.1"/>
    </source>
</evidence>
<keyword evidence="1" id="KW-0663">Pyridoxal phosphate</keyword>
<dbReference type="Gene3D" id="3.90.1150.10">
    <property type="entry name" value="Aspartate Aminotransferase, domain 1"/>
    <property type="match status" value="1"/>
</dbReference>
<reference evidence="3" key="1">
    <citation type="submission" date="2024-06" db="EMBL/GenBank/DDBJ databases">
        <title>Micromonospora sp. strain HUAS YX12 genome sequences.</title>
        <authorList>
            <person name="Mo P."/>
        </authorList>
    </citation>
    <scope>NUCLEOTIDE SEQUENCE</scope>
    <source>
        <strain evidence="3">HUAS YX12</strain>
    </source>
</reference>
<accession>A0AAU7R038</accession>
<sequence>MTQTIPKTAADPGAFRTPSLFYRAAREGMRDLLAQPEVWRGERHEILLPSFIGWSANEGSGVFDPVTELGLDPGFYDLTEDLAVDVSSLEARLAERPYDVVVVIHYFGRTERAIGRIRELTDRYGALLLEDLAHAWFTHALGGPAGRTGDVSLYSLHKMLPMPGARGGMITYRDPGRLTGQRETEPDLSRHVLDHDTLGIAARRQENFRALTALLRGLPELGVSFELMWPDLAPDDAPQTLPVRIPGPGRENRDHVYAEMNREGFGMVSLYHTLIEQLRDHPPMARLSRQIINFPVHQDVAPADYPALVASFRRALDTLPERGAFAPAGRPAAPVQGSGASVPRTSGVPTGSA</sequence>
<proteinExistence type="inferred from homology"/>
<organism evidence="3">
    <name type="scientific">Micromonospora sp. HUAS YX12</name>
    <dbReference type="NCBI Taxonomy" id="3156396"/>
    <lineage>
        <taxon>Bacteria</taxon>
        <taxon>Bacillati</taxon>
        <taxon>Actinomycetota</taxon>
        <taxon>Actinomycetes</taxon>
        <taxon>Micromonosporales</taxon>
        <taxon>Micromonosporaceae</taxon>
        <taxon>Micromonospora</taxon>
    </lineage>
</organism>
<feature type="compositionally biased region" description="Low complexity" evidence="2">
    <location>
        <begin position="323"/>
        <end position="334"/>
    </location>
</feature>
<keyword evidence="3" id="KW-0808">Transferase</keyword>
<name>A0AAU7R038_9ACTN</name>
<evidence type="ECO:0000256" key="2">
    <source>
        <dbReference type="SAM" id="MobiDB-lite"/>
    </source>
</evidence>
<dbReference type="InterPro" id="IPR015424">
    <property type="entry name" value="PyrdxlP-dep_Trfase"/>
</dbReference>
<dbReference type="Pfam" id="PF01041">
    <property type="entry name" value="DegT_DnrJ_EryC1"/>
    <property type="match status" value="1"/>
</dbReference>
<dbReference type="PANTHER" id="PTHR30244">
    <property type="entry name" value="TRANSAMINASE"/>
    <property type="match status" value="1"/>
</dbReference>
<dbReference type="GO" id="GO:0030170">
    <property type="term" value="F:pyridoxal phosphate binding"/>
    <property type="evidence" value="ECO:0007669"/>
    <property type="project" value="TreeGrafter"/>
</dbReference>
<feature type="compositionally biased region" description="Polar residues" evidence="2">
    <location>
        <begin position="343"/>
        <end position="353"/>
    </location>
</feature>
<dbReference type="GO" id="GO:0000271">
    <property type="term" value="P:polysaccharide biosynthetic process"/>
    <property type="evidence" value="ECO:0007669"/>
    <property type="project" value="TreeGrafter"/>
</dbReference>
<dbReference type="InterPro" id="IPR000653">
    <property type="entry name" value="DegT/StrS_aminotransferase"/>
</dbReference>
<keyword evidence="3" id="KW-0032">Aminotransferase</keyword>
<protein>
    <submittedName>
        <fullName evidence="3">DegT/DnrJ/EryC1/StrS family aminotransferase</fullName>
    </submittedName>
</protein>
<dbReference type="GO" id="GO:0008483">
    <property type="term" value="F:transaminase activity"/>
    <property type="evidence" value="ECO:0007669"/>
    <property type="project" value="UniProtKB-KW"/>
</dbReference>
<dbReference type="SUPFAM" id="SSF53383">
    <property type="entry name" value="PLP-dependent transferases"/>
    <property type="match status" value="1"/>
</dbReference>
<feature type="region of interest" description="Disordered" evidence="2">
    <location>
        <begin position="323"/>
        <end position="353"/>
    </location>
</feature>
<evidence type="ECO:0000256" key="1">
    <source>
        <dbReference type="RuleBase" id="RU004508"/>
    </source>
</evidence>
<dbReference type="InterPro" id="IPR015422">
    <property type="entry name" value="PyrdxlP-dep_Trfase_small"/>
</dbReference>
<comment type="similarity">
    <text evidence="1">Belongs to the DegT/DnrJ/EryC1 family.</text>
</comment>
<dbReference type="EMBL" id="CP157974">
    <property type="protein sequence ID" value="XBT81524.1"/>
    <property type="molecule type" value="Genomic_DNA"/>
</dbReference>